<reference evidence="1" key="1">
    <citation type="submission" date="2022-10" db="EMBL/GenBank/DDBJ databases">
        <title>Adaptive evolution leads to modifications in subtelomeric GC content in a zoonotic Cryptosporidium species.</title>
        <authorList>
            <person name="Li J."/>
            <person name="Feng Y."/>
            <person name="Xiao L."/>
        </authorList>
    </citation>
    <scope>NUCLEOTIDE SEQUENCE</scope>
    <source>
        <strain evidence="1">25894</strain>
    </source>
</reference>
<organism evidence="1 2">
    <name type="scientific">Cryptosporidium canis</name>
    <dbReference type="NCBI Taxonomy" id="195482"/>
    <lineage>
        <taxon>Eukaryota</taxon>
        <taxon>Sar</taxon>
        <taxon>Alveolata</taxon>
        <taxon>Apicomplexa</taxon>
        <taxon>Conoidasida</taxon>
        <taxon>Coccidia</taxon>
        <taxon>Eucoccidiorida</taxon>
        <taxon>Eimeriorina</taxon>
        <taxon>Cryptosporidiidae</taxon>
        <taxon>Cryptosporidium</taxon>
    </lineage>
</organism>
<evidence type="ECO:0000313" key="2">
    <source>
        <dbReference type="Proteomes" id="UP001071777"/>
    </source>
</evidence>
<proteinExistence type="predicted"/>
<gene>
    <name evidence="1" type="ORF">OJ252_2681</name>
</gene>
<name>A0ABQ8P4I3_9CRYT</name>
<protein>
    <submittedName>
        <fullName evidence="1">Mucin-like protein</fullName>
    </submittedName>
</protein>
<sequence length="612" mass="69185">MFLFKGIIISLCAVGIFLINSIESRGYRESRINKVIKVETFSKKLNRSSENDTCMNNLLQVSNFMNTGRWRRIRNKLGTGWDDNLIPPLMFCVKILDKPTNTSNSCNRNNFDLTLSDGMNKSRNTIVVAKVSDVLKGEEKCIFISPCEILRHIYWGDNNFKNSIDNLEFRVNASFESSLPDQRFISMISIKGLARSLKRTKNPWDNHLKMVQRFKDVQALSLFIPYKSHSKSFVSDTCIVKPRVTSVFYGKDKPSLCKFNNCMWNIWIGQLSGEFVNERCTIGKASSRGDYIVGWFSPYAMDSETIGSMKLKIQWDSTEAHDEGVCSVSTEIEKKIVEYNKSNSIRGNLRSDWFPNNEEESKYETIYDFESTGTRTNTRSTETEIYNSKEVNVSEGAGDNSTSILILPSTTSTTTTTTTTTSTTTSTSTKLIAEQGSAIRPKISLIGPNGESKGMNMCIHGRCRSAHNLWSSLHPNSTRHLLNDGEFQSNVGDVQIEWIDVDKNSTKWDKDLDGTSNYNVDGSIENNVDDNTIVIQHESESTRIDGNKNTCSNHVCACMIQGSANEDITVVDAIDEIADNDLESSDFEKIENKMDHKIIFEKWLKLKSSYEN</sequence>
<evidence type="ECO:0000313" key="1">
    <source>
        <dbReference type="EMBL" id="KAJ1607935.1"/>
    </source>
</evidence>
<comment type="caution">
    <text evidence="1">The sequence shown here is derived from an EMBL/GenBank/DDBJ whole genome shotgun (WGS) entry which is preliminary data.</text>
</comment>
<dbReference type="EMBL" id="JAPCXB010000110">
    <property type="protein sequence ID" value="KAJ1607935.1"/>
    <property type="molecule type" value="Genomic_DNA"/>
</dbReference>
<accession>A0ABQ8P4I3</accession>
<keyword evidence="2" id="KW-1185">Reference proteome</keyword>
<dbReference type="Proteomes" id="UP001071777">
    <property type="component" value="Unassembled WGS sequence"/>
</dbReference>